<organism evidence="1">
    <name type="scientific">marine metagenome</name>
    <dbReference type="NCBI Taxonomy" id="408172"/>
    <lineage>
        <taxon>unclassified sequences</taxon>
        <taxon>metagenomes</taxon>
        <taxon>ecological metagenomes</taxon>
    </lineage>
</organism>
<gene>
    <name evidence="1" type="ORF">METZ01_LOCUS358072</name>
</gene>
<evidence type="ECO:0000313" key="1">
    <source>
        <dbReference type="EMBL" id="SVD05218.1"/>
    </source>
</evidence>
<dbReference type="EMBL" id="UINC01126622">
    <property type="protein sequence ID" value="SVD05218.1"/>
    <property type="molecule type" value="Genomic_DNA"/>
</dbReference>
<dbReference type="AlphaFoldDB" id="A0A382S7V3"/>
<protein>
    <submittedName>
        <fullName evidence="1">Uncharacterized protein</fullName>
    </submittedName>
</protein>
<sequence length="193" mass="21481">MPPPINEGKGRLSLQAAGINQLNFYIVDAATGDEVYEDMPRVSSWSPSAYDSGAEQNRLTVDLDPGTYTVVVNTDIDDDVVIDDVVVQMGQEIYKTVRVGRFQVRFQGASSFGSQIPFLIFDWNMSTILGRGMTSSEVRRFIVPEGRYKIRIENSASGFDIIKPVEVNFGGIAHVRIPTQTQEEPETEQSQQN</sequence>
<reference evidence="1" key="1">
    <citation type="submission" date="2018-05" db="EMBL/GenBank/DDBJ databases">
        <authorList>
            <person name="Lanie J.A."/>
            <person name="Ng W.-L."/>
            <person name="Kazmierczak K.M."/>
            <person name="Andrzejewski T.M."/>
            <person name="Davidsen T.M."/>
            <person name="Wayne K.J."/>
            <person name="Tettelin H."/>
            <person name="Glass J.I."/>
            <person name="Rusch D."/>
            <person name="Podicherti R."/>
            <person name="Tsui H.-C.T."/>
            <person name="Winkler M.E."/>
        </authorList>
    </citation>
    <scope>NUCLEOTIDE SEQUENCE</scope>
</reference>
<accession>A0A382S7V3</accession>
<name>A0A382S7V3_9ZZZZ</name>
<proteinExistence type="predicted"/>